<evidence type="ECO:0000256" key="11">
    <source>
        <dbReference type="ARBA" id="ARBA00035120"/>
    </source>
</evidence>
<keyword evidence="3 14" id="KW-1003">Cell membrane</keyword>
<comment type="function">
    <text evidence="13 14">Fluoride-specific ion channel. Important for reducing fluoride concentration in the cell, thus reducing its toxicity.</text>
</comment>
<comment type="similarity">
    <text evidence="11 14">Belongs to the fluoride channel Fluc/FEX (TC 1.A.43) family.</text>
</comment>
<protein>
    <recommendedName>
        <fullName evidence="14">Fluoride-specific ion channel FluC</fullName>
    </recommendedName>
</protein>
<comment type="activity regulation">
    <text evidence="14">Na(+) is not transported, but it plays an essential structural role and its presence is essential for fluoride channel function.</text>
</comment>
<proteinExistence type="inferred from homology"/>
<dbReference type="Pfam" id="PF02537">
    <property type="entry name" value="CRCB"/>
    <property type="match status" value="1"/>
</dbReference>
<feature type="transmembrane region" description="Helical" evidence="14">
    <location>
        <begin position="62"/>
        <end position="84"/>
    </location>
</feature>
<dbReference type="GO" id="GO:0005886">
    <property type="term" value="C:plasma membrane"/>
    <property type="evidence" value="ECO:0007669"/>
    <property type="project" value="UniProtKB-SubCell"/>
</dbReference>
<feature type="transmembrane region" description="Helical" evidence="14">
    <location>
        <begin position="35"/>
        <end position="56"/>
    </location>
</feature>
<keyword evidence="10 14" id="KW-0407">Ion channel</keyword>
<keyword evidence="16" id="KW-1185">Reference proteome</keyword>
<feature type="transmembrane region" description="Helical" evidence="14">
    <location>
        <begin position="96"/>
        <end position="117"/>
    </location>
</feature>
<comment type="catalytic activity">
    <reaction evidence="12">
        <text>fluoride(in) = fluoride(out)</text>
        <dbReference type="Rhea" id="RHEA:76159"/>
        <dbReference type="ChEBI" id="CHEBI:17051"/>
    </reaction>
    <physiologicalReaction direction="left-to-right" evidence="12">
        <dbReference type="Rhea" id="RHEA:76160"/>
    </physiologicalReaction>
</comment>
<dbReference type="EMBL" id="BAVS01000045">
    <property type="protein sequence ID" value="GAE95237.1"/>
    <property type="molecule type" value="Genomic_DNA"/>
</dbReference>
<dbReference type="InterPro" id="IPR003691">
    <property type="entry name" value="FluC"/>
</dbReference>
<comment type="caution">
    <text evidence="15">The sequence shown here is derived from an EMBL/GenBank/DDBJ whole genome shotgun (WGS) entry which is preliminary data.</text>
</comment>
<evidence type="ECO:0000313" key="16">
    <source>
        <dbReference type="Proteomes" id="UP000019102"/>
    </source>
</evidence>
<keyword evidence="4 14" id="KW-0812">Transmembrane</keyword>
<dbReference type="RefSeq" id="WP_035726029.1">
    <property type="nucleotide sequence ID" value="NZ_BAVS01000045.1"/>
</dbReference>
<keyword evidence="9 14" id="KW-0472">Membrane</keyword>
<name>W4VPV4_9BACI</name>
<evidence type="ECO:0000256" key="7">
    <source>
        <dbReference type="ARBA" id="ARBA00023053"/>
    </source>
</evidence>
<dbReference type="Proteomes" id="UP000019102">
    <property type="component" value="Unassembled WGS sequence"/>
</dbReference>
<dbReference type="NCBIfam" id="TIGR00494">
    <property type="entry name" value="crcB"/>
    <property type="match status" value="1"/>
</dbReference>
<dbReference type="PANTHER" id="PTHR28259">
    <property type="entry name" value="FLUORIDE EXPORT PROTEIN 1-RELATED"/>
    <property type="match status" value="1"/>
</dbReference>
<dbReference type="AlphaFoldDB" id="W4VPV4"/>
<evidence type="ECO:0000256" key="10">
    <source>
        <dbReference type="ARBA" id="ARBA00023303"/>
    </source>
</evidence>
<evidence type="ECO:0000256" key="12">
    <source>
        <dbReference type="ARBA" id="ARBA00035585"/>
    </source>
</evidence>
<dbReference type="PANTHER" id="PTHR28259:SF16">
    <property type="entry name" value="FLUORIDE-SPECIFIC ION CHANNEL FLUC 2"/>
    <property type="match status" value="1"/>
</dbReference>
<keyword evidence="8 14" id="KW-0406">Ion transport</keyword>
<dbReference type="OrthoDB" id="9815830at2"/>
<sequence length="119" mass="13258">MTFISVLMVGIGGFFGAMARFAISQLFNKRKFYNIPIATLFVNIVGSFLLGFLLGAQIKETYYLLLGVGFMGSFTTFSTFKLEGIQMHVQQRKKDLILYNLVCYGLGIPLAFSGYLLGQ</sequence>
<evidence type="ECO:0000256" key="2">
    <source>
        <dbReference type="ARBA" id="ARBA00022448"/>
    </source>
</evidence>
<dbReference type="HAMAP" id="MF_00454">
    <property type="entry name" value="FluC"/>
    <property type="match status" value="1"/>
</dbReference>
<evidence type="ECO:0000256" key="3">
    <source>
        <dbReference type="ARBA" id="ARBA00022475"/>
    </source>
</evidence>
<evidence type="ECO:0000256" key="1">
    <source>
        <dbReference type="ARBA" id="ARBA00004651"/>
    </source>
</evidence>
<feature type="binding site" evidence="14">
    <location>
        <position position="75"/>
    </location>
    <ligand>
        <name>Na(+)</name>
        <dbReference type="ChEBI" id="CHEBI:29101"/>
        <note>structural</note>
    </ligand>
</feature>
<evidence type="ECO:0000256" key="4">
    <source>
        <dbReference type="ARBA" id="ARBA00022692"/>
    </source>
</evidence>
<evidence type="ECO:0000256" key="8">
    <source>
        <dbReference type="ARBA" id="ARBA00023065"/>
    </source>
</evidence>
<evidence type="ECO:0000256" key="14">
    <source>
        <dbReference type="HAMAP-Rule" id="MF_00454"/>
    </source>
</evidence>
<dbReference type="NCBIfam" id="NF010801">
    <property type="entry name" value="PRK14205.1"/>
    <property type="match status" value="1"/>
</dbReference>
<dbReference type="GO" id="GO:0140114">
    <property type="term" value="P:cellular detoxification of fluoride"/>
    <property type="evidence" value="ECO:0007669"/>
    <property type="project" value="UniProtKB-UniRule"/>
</dbReference>
<organism evidence="15 16">
    <name type="scientific">Gracilibacillus boraciitolerans JCM 21714</name>
    <dbReference type="NCBI Taxonomy" id="1298598"/>
    <lineage>
        <taxon>Bacteria</taxon>
        <taxon>Bacillati</taxon>
        <taxon>Bacillota</taxon>
        <taxon>Bacilli</taxon>
        <taxon>Bacillales</taxon>
        <taxon>Bacillaceae</taxon>
        <taxon>Gracilibacillus</taxon>
    </lineage>
</organism>
<dbReference type="eggNOG" id="COG0239">
    <property type="taxonomic scope" value="Bacteria"/>
</dbReference>
<evidence type="ECO:0000256" key="9">
    <source>
        <dbReference type="ARBA" id="ARBA00023136"/>
    </source>
</evidence>
<evidence type="ECO:0000256" key="5">
    <source>
        <dbReference type="ARBA" id="ARBA00022723"/>
    </source>
</evidence>
<evidence type="ECO:0000256" key="6">
    <source>
        <dbReference type="ARBA" id="ARBA00022989"/>
    </source>
</evidence>
<dbReference type="GO" id="GO:0062054">
    <property type="term" value="F:fluoride channel activity"/>
    <property type="evidence" value="ECO:0007669"/>
    <property type="project" value="UniProtKB-UniRule"/>
</dbReference>
<dbReference type="GO" id="GO:0046872">
    <property type="term" value="F:metal ion binding"/>
    <property type="evidence" value="ECO:0007669"/>
    <property type="project" value="UniProtKB-KW"/>
</dbReference>
<gene>
    <name evidence="14" type="primary">fluC</name>
    <name evidence="14" type="synonym">crcB</name>
    <name evidence="15" type="ORF">JCM21714_4452</name>
</gene>
<evidence type="ECO:0000313" key="15">
    <source>
        <dbReference type="EMBL" id="GAE95237.1"/>
    </source>
</evidence>
<accession>W4VPV4</accession>
<comment type="subcellular location">
    <subcellularLocation>
        <location evidence="1 14">Cell membrane</location>
        <topology evidence="1 14">Multi-pass membrane protein</topology>
    </subcellularLocation>
</comment>
<keyword evidence="2 14" id="KW-0813">Transport</keyword>
<evidence type="ECO:0000256" key="13">
    <source>
        <dbReference type="ARBA" id="ARBA00049940"/>
    </source>
</evidence>
<feature type="binding site" evidence="14">
    <location>
        <position position="72"/>
    </location>
    <ligand>
        <name>Na(+)</name>
        <dbReference type="ChEBI" id="CHEBI:29101"/>
        <note>structural</note>
    </ligand>
</feature>
<feature type="transmembrane region" description="Helical" evidence="14">
    <location>
        <begin position="6"/>
        <end position="23"/>
    </location>
</feature>
<keyword evidence="6 14" id="KW-1133">Transmembrane helix</keyword>
<reference evidence="15 16" key="1">
    <citation type="journal article" date="2014" name="Genome Announc.">
        <title>Draft Genome Sequence of the Boron-Tolerant and Moderately Halotolerant Bacterium Gracilibacillus boraciitolerans JCM 21714T.</title>
        <authorList>
            <person name="Ahmed I."/>
            <person name="Oshima K."/>
            <person name="Suda W."/>
            <person name="Kitamura K."/>
            <person name="Iida T."/>
            <person name="Ohmori Y."/>
            <person name="Fujiwara T."/>
            <person name="Hattori M."/>
            <person name="Ohkuma M."/>
        </authorList>
    </citation>
    <scope>NUCLEOTIDE SEQUENCE [LARGE SCALE GENOMIC DNA]</scope>
    <source>
        <strain evidence="15 16">JCM 21714</strain>
    </source>
</reference>
<keyword evidence="7 14" id="KW-0915">Sodium</keyword>
<keyword evidence="5 14" id="KW-0479">Metal-binding</keyword>